<organism evidence="1 2">
    <name type="scientific">Ilex paraguariensis</name>
    <name type="common">yerba mate</name>
    <dbReference type="NCBI Taxonomy" id="185542"/>
    <lineage>
        <taxon>Eukaryota</taxon>
        <taxon>Viridiplantae</taxon>
        <taxon>Streptophyta</taxon>
        <taxon>Embryophyta</taxon>
        <taxon>Tracheophyta</taxon>
        <taxon>Spermatophyta</taxon>
        <taxon>Magnoliopsida</taxon>
        <taxon>eudicotyledons</taxon>
        <taxon>Gunneridae</taxon>
        <taxon>Pentapetalae</taxon>
        <taxon>asterids</taxon>
        <taxon>campanulids</taxon>
        <taxon>Aquifoliales</taxon>
        <taxon>Aquifoliaceae</taxon>
        <taxon>Ilex</taxon>
    </lineage>
</organism>
<protein>
    <submittedName>
        <fullName evidence="1">Uncharacterized protein</fullName>
    </submittedName>
</protein>
<dbReference type="PANTHER" id="PTHR37381:SF1">
    <property type="entry name" value="PENTATRICOPEPTIDE REPEAT (PPR) SUPERFAMILY PROTEIN"/>
    <property type="match status" value="1"/>
</dbReference>
<reference evidence="1 2" key="1">
    <citation type="submission" date="2024-02" db="EMBL/GenBank/DDBJ databases">
        <authorList>
            <person name="Vignale AGUSTIN F."/>
            <person name="Sosa J E."/>
            <person name="Modenutti C."/>
        </authorList>
    </citation>
    <scope>NUCLEOTIDE SEQUENCE [LARGE SCALE GENOMIC DNA]</scope>
</reference>
<name>A0ABC8UK71_9AQUA</name>
<accession>A0ABC8UK71</accession>
<evidence type="ECO:0000313" key="1">
    <source>
        <dbReference type="EMBL" id="CAK9181419.1"/>
    </source>
</evidence>
<dbReference type="PANTHER" id="PTHR37381">
    <property type="entry name" value="PENTATRICOPEPTIDE REPEAT (PPR) SUPERFAMILY PROTEIN"/>
    <property type="match status" value="1"/>
</dbReference>
<dbReference type="AlphaFoldDB" id="A0ABC8UK71"/>
<evidence type="ECO:0000313" key="2">
    <source>
        <dbReference type="Proteomes" id="UP001642360"/>
    </source>
</evidence>
<dbReference type="EMBL" id="CAUOFW020008030">
    <property type="protein sequence ID" value="CAK9181419.1"/>
    <property type="molecule type" value="Genomic_DNA"/>
</dbReference>
<gene>
    <name evidence="1" type="ORF">ILEXP_LOCUS51473</name>
</gene>
<dbReference type="Proteomes" id="UP001642360">
    <property type="component" value="Unassembled WGS sequence"/>
</dbReference>
<sequence length="71" mass="8272">MDHTAFNISPVLIELCLCYVQKESIAEQIQQIMELENLEEARRWRIQAEANDEAERLLSSEAIPTEQIVDR</sequence>
<comment type="caution">
    <text evidence="1">The sequence shown here is derived from an EMBL/GenBank/DDBJ whole genome shotgun (WGS) entry which is preliminary data.</text>
</comment>
<proteinExistence type="predicted"/>
<keyword evidence="2" id="KW-1185">Reference proteome</keyword>